<dbReference type="SUPFAM" id="SSF82895">
    <property type="entry name" value="TSP-1 type 1 repeat"/>
    <property type="match status" value="1"/>
</dbReference>
<evidence type="ECO:0000313" key="7">
    <source>
        <dbReference type="Ensembl" id="ENSLACP00000007393.1"/>
    </source>
</evidence>
<dbReference type="FunCoup" id="H3ACM2">
    <property type="interactions" value="108"/>
</dbReference>
<evidence type="ECO:0000256" key="2">
    <source>
        <dbReference type="SAM" id="Phobius"/>
    </source>
</evidence>
<dbReference type="PANTHER" id="PTHR16311">
    <property type="entry name" value="THROMBOSPONDIN TYPE I DOMAIN-CONTAINING 1"/>
    <property type="match status" value="1"/>
</dbReference>
<dbReference type="GeneTree" id="ENSGT00390000013335"/>
<dbReference type="Pfam" id="PF24306">
    <property type="entry name" value="THSD1_N"/>
    <property type="match status" value="1"/>
</dbReference>
<dbReference type="InParanoid" id="H3ACM2"/>
<dbReference type="Pfam" id="PF00090">
    <property type="entry name" value="TSP_1"/>
    <property type="match status" value="1"/>
</dbReference>
<dbReference type="InterPro" id="IPR036383">
    <property type="entry name" value="TSP1_rpt_sf"/>
</dbReference>
<evidence type="ECO:0000313" key="8">
    <source>
        <dbReference type="Proteomes" id="UP000008672"/>
    </source>
</evidence>
<dbReference type="InterPro" id="IPR038877">
    <property type="entry name" value="THSD1"/>
</dbReference>
<dbReference type="Gene3D" id="2.20.100.10">
    <property type="entry name" value="Thrombospondin type-1 (TSP1) repeat"/>
    <property type="match status" value="1"/>
</dbReference>
<keyword evidence="3" id="KW-0732">Signal</keyword>
<proteinExistence type="predicted"/>
<dbReference type="AlphaFoldDB" id="H3ACM2"/>
<gene>
    <name evidence="7" type="primary">THSD1</name>
</gene>
<keyword evidence="2" id="KW-0472">Membrane</keyword>
<accession>H3ACM2</accession>
<feature type="domain" description="THSD1 N-terminal" evidence="4">
    <location>
        <begin position="28"/>
        <end position="122"/>
    </location>
</feature>
<protein>
    <submittedName>
        <fullName evidence="7">Thrombospondin type 1 domain containing 1</fullName>
    </submittedName>
</protein>
<reference evidence="7" key="2">
    <citation type="submission" date="2025-08" db="UniProtKB">
        <authorList>
            <consortium name="Ensembl"/>
        </authorList>
    </citation>
    <scope>IDENTIFICATION</scope>
</reference>
<dbReference type="OrthoDB" id="16692at2759"/>
<dbReference type="InterPro" id="IPR056219">
    <property type="entry name" value="THSD1_D3"/>
</dbReference>
<dbReference type="EMBL" id="AFYH01135139">
    <property type="status" value="NOT_ANNOTATED_CDS"/>
    <property type="molecule type" value="Genomic_DNA"/>
</dbReference>
<evidence type="ECO:0000256" key="3">
    <source>
        <dbReference type="SAM" id="SignalP"/>
    </source>
</evidence>
<keyword evidence="8" id="KW-1185">Reference proteome</keyword>
<name>H3ACM2_LATCH</name>
<dbReference type="STRING" id="7897.ENSLACP00000007393"/>
<dbReference type="PROSITE" id="PS50092">
    <property type="entry name" value="TSP1"/>
    <property type="match status" value="1"/>
</dbReference>
<dbReference type="Proteomes" id="UP000008672">
    <property type="component" value="Unassembled WGS sequence"/>
</dbReference>
<evidence type="ECO:0000259" key="5">
    <source>
        <dbReference type="Pfam" id="PF24310"/>
    </source>
</evidence>
<dbReference type="Pfam" id="PF24311">
    <property type="entry name" value="THSD1_D3"/>
    <property type="match status" value="1"/>
</dbReference>
<feature type="domain" description="THSD1 third Ig-like" evidence="6">
    <location>
        <begin position="233"/>
        <end position="334"/>
    </location>
</feature>
<feature type="chain" id="PRO_5003579813" evidence="3">
    <location>
        <begin position="23"/>
        <end position="850"/>
    </location>
</feature>
<dbReference type="SMART" id="SM00209">
    <property type="entry name" value="TSP1"/>
    <property type="match status" value="1"/>
</dbReference>
<feature type="signal peptide" evidence="3">
    <location>
        <begin position="1"/>
        <end position="22"/>
    </location>
</feature>
<dbReference type="Ensembl" id="ENSLACT00000007454.1">
    <property type="protein sequence ID" value="ENSLACP00000007393.1"/>
    <property type="gene ID" value="ENSLACG00000006555.1"/>
</dbReference>
<evidence type="ECO:0000259" key="4">
    <source>
        <dbReference type="Pfam" id="PF24306"/>
    </source>
</evidence>
<feature type="region of interest" description="Disordered" evidence="1">
    <location>
        <begin position="751"/>
        <end position="791"/>
    </location>
</feature>
<dbReference type="InterPro" id="IPR056217">
    <property type="entry name" value="THSD1_N"/>
</dbReference>
<keyword evidence="2" id="KW-0812">Transmembrane</keyword>
<sequence length="850" mass="95828">MRQSLIGFIVLLLLIASDLASGKLQFRLSRQPWHIALSNQTVFVDFSFAKNETTGNISLILLDKNTNQKVATKRLPSNQPEGTVEFDCSCFSYAGAYQFQLIFANRSNHDIQWKSDVLHVKWPTFDIKVKRTTNTTGSTFQVGIFTSEDLCSFSRNISAVLMDVKYVSPLELNNEDKVLKVISREIKLSESPWIQLDCLPFGQETVIKVLLKSSYTESVIQSSGLLVPSQRVEYELAIENENTLNCQFSVGVYVVPPPCANAQGKITVYKDDVKGSTTKDSFIAERSLYLGNTKTEFNRSSFHSGKNKYCFKFVGILMYGRSPPSVIRCNVIQRDTAIWSPWLSWSSCSVSCGEGFRERRRECLASPSGQLDCSNGCKELSPCSFEECSASVPETTSPPEHKANKASNVVTIAGISLCLYIIIATVFITVWRKLCRMQKCRSAARHNSVHSPNFRKNSDQENICHPNQQCESISESIDTAQATVGDGMHIALGFRRSQHFSQEQDIAPLDNIQPGAQKIIPPIFGYRLAQQQLKEMKKKGLTETTQVYHVSQNPLNDTRFDAATLPSLEKESQEEAIANKFRIKSPFLEKKMVHSKTLGERSSQNIEFMLSQQPPGTSATLATVKPANVKYQDKGVDLSNRTYHRNPSFRRTASFNEAKHIRTFRERSMSAYTPRPASRHQSRAKMLDLSAEERIRPMPGGTDSSYDNFQSWNCSVLAHEASWYYTKYNHTGHMLNKPDLITDRQILSQAMKTDALEPPKNSRRGSSPTHKKIRKINDPVSVHSRSSTISPTQCRREKCQSLPSDPDYVFYNTSFGLTESEQRMIDLPGYFGSNEEEEETSTLSIEKLVL</sequence>
<evidence type="ECO:0000259" key="6">
    <source>
        <dbReference type="Pfam" id="PF24311"/>
    </source>
</evidence>
<dbReference type="Pfam" id="PF24310">
    <property type="entry name" value="THSD1_D2"/>
    <property type="match status" value="1"/>
</dbReference>
<reference evidence="7" key="3">
    <citation type="submission" date="2025-09" db="UniProtKB">
        <authorList>
            <consortium name="Ensembl"/>
        </authorList>
    </citation>
    <scope>IDENTIFICATION</scope>
</reference>
<dbReference type="InterPro" id="IPR056218">
    <property type="entry name" value="THSD1_D2"/>
</dbReference>
<reference evidence="8" key="1">
    <citation type="submission" date="2011-08" db="EMBL/GenBank/DDBJ databases">
        <title>The draft genome of Latimeria chalumnae.</title>
        <authorList>
            <person name="Di Palma F."/>
            <person name="Alfoldi J."/>
            <person name="Johnson J."/>
            <person name="Berlin A."/>
            <person name="Gnerre S."/>
            <person name="Jaffe D."/>
            <person name="MacCallum I."/>
            <person name="Young S."/>
            <person name="Walker B.J."/>
            <person name="Lander E."/>
            <person name="Lindblad-Toh K."/>
        </authorList>
    </citation>
    <scope>NUCLEOTIDE SEQUENCE [LARGE SCALE GENOMIC DNA]</scope>
    <source>
        <strain evidence="8">Wild caught</strain>
    </source>
</reference>
<dbReference type="HOGENOM" id="CLU_336470_0_0_1"/>
<feature type="domain" description="THSD1 second Ig-like" evidence="5">
    <location>
        <begin position="123"/>
        <end position="225"/>
    </location>
</feature>
<organism evidence="7 8">
    <name type="scientific">Latimeria chalumnae</name>
    <name type="common">Coelacanth</name>
    <dbReference type="NCBI Taxonomy" id="7897"/>
    <lineage>
        <taxon>Eukaryota</taxon>
        <taxon>Metazoa</taxon>
        <taxon>Chordata</taxon>
        <taxon>Craniata</taxon>
        <taxon>Vertebrata</taxon>
        <taxon>Euteleostomi</taxon>
        <taxon>Coelacanthiformes</taxon>
        <taxon>Coelacanthidae</taxon>
        <taxon>Latimeria</taxon>
    </lineage>
</organism>
<dbReference type="PANTHER" id="PTHR16311:SF3">
    <property type="entry name" value="THROMBOSPONDIN TYPE-1 DOMAIN-CONTAINING PROTEIN 1"/>
    <property type="match status" value="1"/>
</dbReference>
<keyword evidence="2" id="KW-1133">Transmembrane helix</keyword>
<dbReference type="OMA" id="KECMMIQ"/>
<evidence type="ECO:0000256" key="1">
    <source>
        <dbReference type="SAM" id="MobiDB-lite"/>
    </source>
</evidence>
<dbReference type="KEGG" id="lcm:102345685"/>
<dbReference type="InterPro" id="IPR000884">
    <property type="entry name" value="TSP1_rpt"/>
</dbReference>
<dbReference type="eggNOG" id="ENOG502QY3P">
    <property type="taxonomic scope" value="Eukaryota"/>
</dbReference>
<dbReference type="GO" id="GO:0071944">
    <property type="term" value="C:cell periphery"/>
    <property type="evidence" value="ECO:0007669"/>
    <property type="project" value="TreeGrafter"/>
</dbReference>
<feature type="transmembrane region" description="Helical" evidence="2">
    <location>
        <begin position="409"/>
        <end position="431"/>
    </location>
</feature>